<dbReference type="SUPFAM" id="SSF140860">
    <property type="entry name" value="Pseudo ankyrin repeat-like"/>
    <property type="match status" value="1"/>
</dbReference>
<comment type="caution">
    <text evidence="1">The sequence shown here is derived from an EMBL/GenBank/DDBJ whole genome shotgun (WGS) entry which is preliminary data.</text>
</comment>
<dbReference type="EMBL" id="NEDP02003750">
    <property type="protein sequence ID" value="OWF47910.1"/>
    <property type="molecule type" value="Genomic_DNA"/>
</dbReference>
<dbReference type="Pfam" id="PF00023">
    <property type="entry name" value="Ank"/>
    <property type="match status" value="1"/>
</dbReference>
<evidence type="ECO:0000313" key="1">
    <source>
        <dbReference type="EMBL" id="OWF47910.1"/>
    </source>
</evidence>
<dbReference type="OrthoDB" id="6134048at2759"/>
<gene>
    <name evidence="1" type="ORF">KP79_PYT22575</name>
</gene>
<dbReference type="Gene3D" id="1.25.40.20">
    <property type="entry name" value="Ankyrin repeat-containing domain"/>
    <property type="match status" value="1"/>
</dbReference>
<dbReference type="AlphaFoldDB" id="A0A210QGM4"/>
<name>A0A210QGM4_MIZYE</name>
<accession>A0A210QGM4</accession>
<organism evidence="1 2">
    <name type="scientific">Mizuhopecten yessoensis</name>
    <name type="common">Japanese scallop</name>
    <name type="synonym">Patinopecten yessoensis</name>
    <dbReference type="NCBI Taxonomy" id="6573"/>
    <lineage>
        <taxon>Eukaryota</taxon>
        <taxon>Metazoa</taxon>
        <taxon>Spiralia</taxon>
        <taxon>Lophotrochozoa</taxon>
        <taxon>Mollusca</taxon>
        <taxon>Bivalvia</taxon>
        <taxon>Autobranchia</taxon>
        <taxon>Pteriomorphia</taxon>
        <taxon>Pectinida</taxon>
        <taxon>Pectinoidea</taxon>
        <taxon>Pectinidae</taxon>
        <taxon>Mizuhopecten</taxon>
    </lineage>
</organism>
<dbReference type="InterPro" id="IPR002110">
    <property type="entry name" value="Ankyrin_rpt"/>
</dbReference>
<keyword evidence="2" id="KW-1185">Reference proteome</keyword>
<evidence type="ECO:0000313" key="2">
    <source>
        <dbReference type="Proteomes" id="UP000242188"/>
    </source>
</evidence>
<dbReference type="InterPro" id="IPR036770">
    <property type="entry name" value="Ankyrin_rpt-contain_sf"/>
</dbReference>
<proteinExistence type="predicted"/>
<reference evidence="1 2" key="1">
    <citation type="journal article" date="2017" name="Nat. Ecol. Evol.">
        <title>Scallop genome provides insights into evolution of bilaterian karyotype and development.</title>
        <authorList>
            <person name="Wang S."/>
            <person name="Zhang J."/>
            <person name="Jiao W."/>
            <person name="Li J."/>
            <person name="Xun X."/>
            <person name="Sun Y."/>
            <person name="Guo X."/>
            <person name="Huan P."/>
            <person name="Dong B."/>
            <person name="Zhang L."/>
            <person name="Hu X."/>
            <person name="Sun X."/>
            <person name="Wang J."/>
            <person name="Zhao C."/>
            <person name="Wang Y."/>
            <person name="Wang D."/>
            <person name="Huang X."/>
            <person name="Wang R."/>
            <person name="Lv J."/>
            <person name="Li Y."/>
            <person name="Zhang Z."/>
            <person name="Liu B."/>
            <person name="Lu W."/>
            <person name="Hui Y."/>
            <person name="Liang J."/>
            <person name="Zhou Z."/>
            <person name="Hou R."/>
            <person name="Li X."/>
            <person name="Liu Y."/>
            <person name="Li H."/>
            <person name="Ning X."/>
            <person name="Lin Y."/>
            <person name="Zhao L."/>
            <person name="Xing Q."/>
            <person name="Dou J."/>
            <person name="Li Y."/>
            <person name="Mao J."/>
            <person name="Guo H."/>
            <person name="Dou H."/>
            <person name="Li T."/>
            <person name="Mu C."/>
            <person name="Jiang W."/>
            <person name="Fu Q."/>
            <person name="Fu X."/>
            <person name="Miao Y."/>
            <person name="Liu J."/>
            <person name="Yu Q."/>
            <person name="Li R."/>
            <person name="Liao H."/>
            <person name="Li X."/>
            <person name="Kong Y."/>
            <person name="Jiang Z."/>
            <person name="Chourrout D."/>
            <person name="Li R."/>
            <person name="Bao Z."/>
        </authorList>
    </citation>
    <scope>NUCLEOTIDE SEQUENCE [LARGE SCALE GENOMIC DNA]</scope>
    <source>
        <strain evidence="1 2">PY_sf001</strain>
    </source>
</reference>
<sequence length="186" mass="20684">MATDFSRLPEILKLHTDMVQKLGELFPVKGTKWHTILKKVQLLNLLSVADVEKIETMYDLFLSLVQKKDNGITYGEYTSTRTILGSCNIDAEEIIDHYTGRIHAFYKDNLKTVLALQAETSQRDNQSSISAKTTSDDESMAQLVTEKVSPDNELISAAACGHTETVTLLLEKGADPDEVLKACKYG</sequence>
<protein>
    <submittedName>
        <fullName evidence="1">Uncharacterized protein</fullName>
    </submittedName>
</protein>
<dbReference type="Proteomes" id="UP000242188">
    <property type="component" value="Unassembled WGS sequence"/>
</dbReference>